<dbReference type="InterPro" id="IPR052937">
    <property type="entry name" value="Inner_membrane_protein"/>
</dbReference>
<dbReference type="RefSeq" id="WP_136953143.1">
    <property type="nucleotide sequence ID" value="NZ_CP039712.1"/>
</dbReference>
<feature type="domain" description="Inner membrane component" evidence="2">
    <location>
        <begin position="4"/>
        <end position="54"/>
    </location>
</feature>
<evidence type="ECO:0000313" key="4">
    <source>
        <dbReference type="Proteomes" id="UP000298615"/>
    </source>
</evidence>
<dbReference type="Proteomes" id="UP000298615">
    <property type="component" value="Chromosome"/>
</dbReference>
<dbReference type="Pfam" id="PF03733">
    <property type="entry name" value="YccF"/>
    <property type="match status" value="2"/>
</dbReference>
<dbReference type="NCBIfam" id="NF008740">
    <property type="entry name" value="PRK11770.1-2"/>
    <property type="match status" value="1"/>
</dbReference>
<dbReference type="InterPro" id="IPR031308">
    <property type="entry name" value="UCP028777"/>
</dbReference>
<organism evidence="3 4">
    <name type="scientific">Vagococcus zengguangii</name>
    <dbReference type="NCBI Taxonomy" id="2571750"/>
    <lineage>
        <taxon>Bacteria</taxon>
        <taxon>Bacillati</taxon>
        <taxon>Bacillota</taxon>
        <taxon>Bacilli</taxon>
        <taxon>Lactobacillales</taxon>
        <taxon>Enterococcaceae</taxon>
        <taxon>Vagococcus</taxon>
    </lineage>
</organism>
<keyword evidence="1" id="KW-0472">Membrane</keyword>
<keyword evidence="1" id="KW-0812">Transmembrane</keyword>
<evidence type="ECO:0000313" key="3">
    <source>
        <dbReference type="EMBL" id="QCI86309.1"/>
    </source>
</evidence>
<keyword evidence="1" id="KW-1133">Transmembrane helix</keyword>
<name>A0A4D7CQG2_9ENTE</name>
<sequence>MSFLGNIIWFIFGGFIGGLSWLIAGVLWCVTIIGIPIGLQCFKLAGLSFWPFGKEVIDTGGGFNFLINIIWLIFSGLPIALGHLISGLILMITIIGIPFAKQSFKLAGLALMPFGKQVVTRY</sequence>
<keyword evidence="4" id="KW-1185">Reference proteome</keyword>
<dbReference type="PANTHER" id="PTHR42903:SF1">
    <property type="entry name" value="INNER MEMBRANE PROTEIN YCCF"/>
    <property type="match status" value="1"/>
</dbReference>
<dbReference type="AlphaFoldDB" id="A0A4D7CQG2"/>
<evidence type="ECO:0000256" key="1">
    <source>
        <dbReference type="SAM" id="Phobius"/>
    </source>
</evidence>
<dbReference type="PANTHER" id="PTHR42903">
    <property type="entry name" value="INNER MEMBRANE PROTEIN YCCF"/>
    <property type="match status" value="1"/>
</dbReference>
<dbReference type="EMBL" id="CP039712">
    <property type="protein sequence ID" value="QCI86309.1"/>
    <property type="molecule type" value="Genomic_DNA"/>
</dbReference>
<reference evidence="3 4" key="1">
    <citation type="submission" date="2019-04" db="EMBL/GenBank/DDBJ databases">
        <title>Vagococcus sp. nov., isolated from faeces of yaks (Bos grunniens).</title>
        <authorList>
            <person name="Ge Y."/>
        </authorList>
    </citation>
    <scope>NUCLEOTIDE SEQUENCE [LARGE SCALE GENOMIC DNA]</scope>
    <source>
        <strain evidence="3 4">MN-17</strain>
    </source>
</reference>
<feature type="transmembrane region" description="Helical" evidence="1">
    <location>
        <begin position="80"/>
        <end position="100"/>
    </location>
</feature>
<feature type="transmembrane region" description="Helical" evidence="1">
    <location>
        <begin position="6"/>
        <end position="35"/>
    </location>
</feature>
<dbReference type="KEGG" id="vao:FA707_04725"/>
<gene>
    <name evidence="3" type="ORF">FA707_04725</name>
</gene>
<dbReference type="PIRSF" id="PIRSF028777">
    <property type="entry name" value="UCP028777"/>
    <property type="match status" value="1"/>
</dbReference>
<feature type="domain" description="Inner membrane component" evidence="2">
    <location>
        <begin position="66"/>
        <end position="116"/>
    </location>
</feature>
<dbReference type="InterPro" id="IPR005185">
    <property type="entry name" value="YccF"/>
</dbReference>
<protein>
    <submittedName>
        <fullName evidence="3">YccF domain-containing protein</fullName>
    </submittedName>
</protein>
<proteinExistence type="predicted"/>
<accession>A0A4D7CQG2</accession>
<feature type="transmembrane region" description="Helical" evidence="1">
    <location>
        <begin position="56"/>
        <end position="74"/>
    </location>
</feature>
<evidence type="ECO:0000259" key="2">
    <source>
        <dbReference type="Pfam" id="PF03733"/>
    </source>
</evidence>
<dbReference type="GO" id="GO:0005886">
    <property type="term" value="C:plasma membrane"/>
    <property type="evidence" value="ECO:0007669"/>
    <property type="project" value="TreeGrafter"/>
</dbReference>